<dbReference type="InterPro" id="IPR006179">
    <property type="entry name" value="5_nucleotidase/apyrase"/>
</dbReference>
<dbReference type="GO" id="GO:0008253">
    <property type="term" value="F:5'-nucleotidase activity"/>
    <property type="evidence" value="ECO:0007669"/>
    <property type="project" value="UniProtKB-EC"/>
</dbReference>
<dbReference type="AlphaFoldDB" id="A0A0B6TTS5"/>
<dbReference type="GO" id="GO:0030288">
    <property type="term" value="C:outer membrane-bounded periplasmic space"/>
    <property type="evidence" value="ECO:0007669"/>
    <property type="project" value="TreeGrafter"/>
</dbReference>
<dbReference type="Proteomes" id="UP000031928">
    <property type="component" value="Chromosome"/>
</dbReference>
<feature type="chain" id="PRO_5005110608" evidence="1">
    <location>
        <begin position="30"/>
        <end position="636"/>
    </location>
</feature>
<feature type="signal peptide" evidence="1">
    <location>
        <begin position="1"/>
        <end position="29"/>
    </location>
</feature>
<accession>A0A0B6TTS5</accession>
<dbReference type="InterPro" id="IPR008334">
    <property type="entry name" value="5'-Nucleotdase_C"/>
</dbReference>
<dbReference type="OrthoDB" id="1016457at2"/>
<keyword evidence="1" id="KW-0732">Signal</keyword>
<dbReference type="SUPFAM" id="SSF55816">
    <property type="entry name" value="5'-nucleotidase (syn. UDP-sugar hydrolase), C-terminal domain"/>
    <property type="match status" value="1"/>
</dbReference>
<dbReference type="STRING" id="1224162.B840_06925"/>
<comment type="similarity">
    <text evidence="1">Belongs to the 5'-nucleotidase family.</text>
</comment>
<evidence type="ECO:0000256" key="1">
    <source>
        <dbReference type="RuleBase" id="RU362119"/>
    </source>
</evidence>
<evidence type="ECO:0000259" key="2">
    <source>
        <dbReference type="Pfam" id="PF02872"/>
    </source>
</evidence>
<dbReference type="PANTHER" id="PTHR11575">
    <property type="entry name" value="5'-NUCLEOTIDASE-RELATED"/>
    <property type="match status" value="1"/>
</dbReference>
<dbReference type="GO" id="GO:0008768">
    <property type="term" value="F:UDP-sugar diphosphatase activity"/>
    <property type="evidence" value="ECO:0007669"/>
    <property type="project" value="TreeGrafter"/>
</dbReference>
<dbReference type="SUPFAM" id="SSF56300">
    <property type="entry name" value="Metallo-dependent phosphatases"/>
    <property type="match status" value="1"/>
</dbReference>
<dbReference type="InterPro" id="IPR029052">
    <property type="entry name" value="Metallo-depent_PP-like"/>
</dbReference>
<keyword evidence="1 3" id="KW-0378">Hydrolase</keyword>
<dbReference type="GO" id="GO:0009166">
    <property type="term" value="P:nucleotide catabolic process"/>
    <property type="evidence" value="ECO:0007669"/>
    <property type="project" value="InterPro"/>
</dbReference>
<evidence type="ECO:0000313" key="4">
    <source>
        <dbReference type="Proteomes" id="UP000031928"/>
    </source>
</evidence>
<dbReference type="Gene3D" id="3.90.780.10">
    <property type="entry name" value="5'-Nucleotidase, C-terminal domain"/>
    <property type="match status" value="1"/>
</dbReference>
<dbReference type="EC" id="3.1.3.5" evidence="3"/>
<sequence length="636" mass="66559">MTSLRRMGRLIAATATTALALGLAPVATAQDVVEFSVSNITDFHGRLAADSYNKEMGAALLTGLNDEINGEENIFTTSGDNVGGSAFISAITNDMYTTDFLNAAGVDASAVGNHEFDQGQDDLLDRIVEDSQFPILGANVYRADGTRLLEPYRIEERNGVKIAFVGTVATSTASKVSPAGIVGLEFRDPVAETNQVARELKESGTADVVISLFHEDAAVYADGFDADYVDFLFGGDSHVTYTDADASVPFAQSLEYGKLLTDVDFTFNKVTGEVESVTIEQYGYDRAAGMGVVPDATVAGIVETAQAQADAVGEEIVAEIGHSFYRGSNDGAAPGSNRGVESTLNHLIAEAQRASLTDLLGEPVDIGFMNAGGVRADLPAGNVSYADVYTVQPFGNEVSVATMSGQAILDTLEKQWKSGGERPRLALGFSDGFTYSYDPSAEQGNRIIGAHLNGEPIDPSADYRIAASTFLLEGGDELIDPADVRGILKVGYMDVQSLIDYLKTNESVAPRADQADVAVTVNGDIAPGETVTLELASLNYSNAGEPMAETVTVAIGDTIVTADIDNTLSAIPAGLGTHGTATVEITVPADYTGEGFVISTDAGTRVAVPAKQATEPAESGLFGSSTFLPESVGSSF</sequence>
<evidence type="ECO:0000313" key="3">
    <source>
        <dbReference type="EMBL" id="AJK68990.1"/>
    </source>
</evidence>
<protein>
    <submittedName>
        <fullName evidence="3">Putative 5'-nucleotidase family protein</fullName>
        <ecNumber evidence="3">3.1.3.5</ecNumber>
    </submittedName>
</protein>
<dbReference type="PANTHER" id="PTHR11575:SF24">
    <property type="entry name" value="5'-NUCLEOTIDASE"/>
    <property type="match status" value="1"/>
</dbReference>
<proteinExistence type="inferred from homology"/>
<name>A0A0B6TTS5_9CORY</name>
<organism evidence="3 4">
    <name type="scientific">Corynebacterium marinum DSM 44953</name>
    <dbReference type="NCBI Taxonomy" id="1224162"/>
    <lineage>
        <taxon>Bacteria</taxon>
        <taxon>Bacillati</taxon>
        <taxon>Actinomycetota</taxon>
        <taxon>Actinomycetes</taxon>
        <taxon>Mycobacteriales</taxon>
        <taxon>Corynebacteriaceae</taxon>
        <taxon>Corynebacterium</taxon>
    </lineage>
</organism>
<feature type="domain" description="5'-Nucleotidase C-terminal" evidence="2">
    <location>
        <begin position="336"/>
        <end position="477"/>
    </location>
</feature>
<keyword evidence="4" id="KW-1185">Reference proteome</keyword>
<dbReference type="Pfam" id="PF02872">
    <property type="entry name" value="5_nucleotid_C"/>
    <property type="match status" value="1"/>
</dbReference>
<dbReference type="InterPro" id="IPR036907">
    <property type="entry name" value="5'-Nucleotdase_C_sf"/>
</dbReference>
<reference evidence="3 4" key="1">
    <citation type="submission" date="2014-05" db="EMBL/GenBank/DDBJ databases">
        <title>Complete genome sequence of Corynebacterium marinum DSM 44953.</title>
        <authorList>
            <person name="Schaffert L."/>
            <person name="Albersmeier A."/>
            <person name="Kalinowski J."/>
            <person name="Ruckert C."/>
        </authorList>
    </citation>
    <scope>NUCLEOTIDE SEQUENCE [LARGE SCALE GENOMIC DNA]</scope>
    <source>
        <strain evidence="3 4">DSM 44953</strain>
    </source>
</reference>
<dbReference type="HOGENOM" id="CLU_005854_5_0_11"/>
<dbReference type="EMBL" id="CP007790">
    <property type="protein sequence ID" value="AJK68990.1"/>
    <property type="molecule type" value="Genomic_DNA"/>
</dbReference>
<dbReference type="GO" id="GO:0000166">
    <property type="term" value="F:nucleotide binding"/>
    <property type="evidence" value="ECO:0007669"/>
    <property type="project" value="UniProtKB-KW"/>
</dbReference>
<gene>
    <name evidence="3" type="ORF">B840_06925</name>
</gene>
<dbReference type="Gene3D" id="3.60.21.10">
    <property type="match status" value="1"/>
</dbReference>
<dbReference type="RefSeq" id="WP_052491117.1">
    <property type="nucleotide sequence ID" value="NZ_CP007790.1"/>
</dbReference>
<dbReference type="KEGG" id="cmq:B840_06925"/>
<dbReference type="PRINTS" id="PR01607">
    <property type="entry name" value="APYRASEFAMLY"/>
</dbReference>
<keyword evidence="1" id="KW-0547">Nucleotide-binding</keyword>